<comment type="caution">
    <text evidence="2">The sequence shown here is derived from an EMBL/GenBank/DDBJ whole genome shotgun (WGS) entry which is preliminary data.</text>
</comment>
<dbReference type="GO" id="GO:0016787">
    <property type="term" value="F:hydrolase activity"/>
    <property type="evidence" value="ECO:0007669"/>
    <property type="project" value="UniProtKB-KW"/>
</dbReference>
<dbReference type="Proteomes" id="UP000664144">
    <property type="component" value="Unassembled WGS sequence"/>
</dbReference>
<evidence type="ECO:0000259" key="1">
    <source>
        <dbReference type="Pfam" id="PF12867"/>
    </source>
</evidence>
<feature type="domain" description="DinB-like" evidence="1">
    <location>
        <begin position="36"/>
        <end position="171"/>
    </location>
</feature>
<dbReference type="NCBIfam" id="NF009807">
    <property type="entry name" value="PRK13291.1"/>
    <property type="match status" value="1"/>
</dbReference>
<organism evidence="2 3">
    <name type="scientific">Hymenobacter telluris</name>
    <dbReference type="NCBI Taxonomy" id="2816474"/>
    <lineage>
        <taxon>Bacteria</taxon>
        <taxon>Pseudomonadati</taxon>
        <taxon>Bacteroidota</taxon>
        <taxon>Cytophagia</taxon>
        <taxon>Cytophagales</taxon>
        <taxon>Hymenobacteraceae</taxon>
        <taxon>Hymenobacter</taxon>
    </lineage>
</organism>
<proteinExistence type="predicted"/>
<accession>A0A939J8W5</accession>
<gene>
    <name evidence="2" type="ORF">J0X19_09585</name>
</gene>
<dbReference type="InterPro" id="IPR034660">
    <property type="entry name" value="DinB/YfiT-like"/>
</dbReference>
<dbReference type="Gene3D" id="1.20.120.450">
    <property type="entry name" value="dinb family like domain"/>
    <property type="match status" value="1"/>
</dbReference>
<keyword evidence="3" id="KW-1185">Reference proteome</keyword>
<evidence type="ECO:0000313" key="3">
    <source>
        <dbReference type="Proteomes" id="UP000664144"/>
    </source>
</evidence>
<dbReference type="Pfam" id="PF12867">
    <property type="entry name" value="DinB_2"/>
    <property type="match status" value="1"/>
</dbReference>
<dbReference type="EMBL" id="JAFLQZ010000004">
    <property type="protein sequence ID" value="MBO0358194.1"/>
    <property type="molecule type" value="Genomic_DNA"/>
</dbReference>
<dbReference type="AlphaFoldDB" id="A0A939J8W5"/>
<name>A0A939J8W5_9BACT</name>
<dbReference type="RefSeq" id="WP_206984111.1">
    <property type="nucleotide sequence ID" value="NZ_JAFLQZ010000004.1"/>
</dbReference>
<reference evidence="2" key="1">
    <citation type="submission" date="2021-03" db="EMBL/GenBank/DDBJ databases">
        <authorList>
            <person name="Kim M.K."/>
        </authorList>
    </citation>
    <scope>NUCLEOTIDE SEQUENCE</scope>
    <source>
        <strain evidence="2">BT186</strain>
    </source>
</reference>
<keyword evidence="2" id="KW-0378">Hydrolase</keyword>
<protein>
    <submittedName>
        <fullName evidence="2">Metal-dependent hydrolase</fullName>
    </submittedName>
</protein>
<dbReference type="InterPro" id="IPR024775">
    <property type="entry name" value="DinB-like"/>
</dbReference>
<dbReference type="SUPFAM" id="SSF109854">
    <property type="entry name" value="DinB/YfiT-like putative metalloenzymes"/>
    <property type="match status" value="1"/>
</dbReference>
<sequence length="178" mass="20450">METNPLDLQYPIGRPTLPENPLTAAERTVYIEQLAALPAQLTAAARQAGGVRLENAYRPGGWTGRQVLHHVADVHLNFYMRFRLALTEDHPTIRPFDMNAWAALPDVAATPVTVSLALLEALHTRWVTLLWHLTDEQWQRTFHHPLYQQDYTLDQALVQYSWHGRHHLAHIELLSRTE</sequence>
<evidence type="ECO:0000313" key="2">
    <source>
        <dbReference type="EMBL" id="MBO0358194.1"/>
    </source>
</evidence>